<gene>
    <name evidence="1" type="ORF">ACOLOM_LOCUS8562</name>
</gene>
<protein>
    <submittedName>
        <fullName evidence="1">10745_t:CDS:1</fullName>
    </submittedName>
</protein>
<evidence type="ECO:0000313" key="2">
    <source>
        <dbReference type="Proteomes" id="UP000789525"/>
    </source>
</evidence>
<comment type="caution">
    <text evidence="1">The sequence shown here is derived from an EMBL/GenBank/DDBJ whole genome shotgun (WGS) entry which is preliminary data.</text>
</comment>
<dbReference type="Proteomes" id="UP000789525">
    <property type="component" value="Unassembled WGS sequence"/>
</dbReference>
<sequence length="196" mass="21786">MLTLPNEILDIIIRLLVGEPILNPPTYLQLIKSNNDIRALRLDHLGKAVDIRDNQPHGMTELRNNSRALTRTTVVAPPSAISRFHDNRDGTSSREGQQEALRQSGHKNLKSKLDAGTSKEKTFSPLPLDGSVKLLGTNDGRSSLVYILSFFTEHFHNGDSRPLASETFKSHMALFSEDKTAEPPVSNDDNGRTIDY</sequence>
<proteinExistence type="predicted"/>
<evidence type="ECO:0000313" key="1">
    <source>
        <dbReference type="EMBL" id="CAG8660203.1"/>
    </source>
</evidence>
<reference evidence="1" key="1">
    <citation type="submission" date="2021-06" db="EMBL/GenBank/DDBJ databases">
        <authorList>
            <person name="Kallberg Y."/>
            <person name="Tangrot J."/>
            <person name="Rosling A."/>
        </authorList>
    </citation>
    <scope>NUCLEOTIDE SEQUENCE</scope>
    <source>
        <strain evidence="1">CL356</strain>
    </source>
</reference>
<organism evidence="1 2">
    <name type="scientific">Acaulospora colombiana</name>
    <dbReference type="NCBI Taxonomy" id="27376"/>
    <lineage>
        <taxon>Eukaryota</taxon>
        <taxon>Fungi</taxon>
        <taxon>Fungi incertae sedis</taxon>
        <taxon>Mucoromycota</taxon>
        <taxon>Glomeromycotina</taxon>
        <taxon>Glomeromycetes</taxon>
        <taxon>Diversisporales</taxon>
        <taxon>Acaulosporaceae</taxon>
        <taxon>Acaulospora</taxon>
    </lineage>
</organism>
<keyword evidence="2" id="KW-1185">Reference proteome</keyword>
<dbReference type="EMBL" id="CAJVPT010022485">
    <property type="protein sequence ID" value="CAG8660203.1"/>
    <property type="molecule type" value="Genomic_DNA"/>
</dbReference>
<accession>A0ACA9NIV3</accession>
<name>A0ACA9NIV3_9GLOM</name>